<dbReference type="EMBL" id="QRBI01000113">
    <property type="protein sequence ID" value="RMC09602.1"/>
    <property type="molecule type" value="Genomic_DNA"/>
</dbReference>
<reference evidence="1 2" key="1">
    <citation type="submission" date="2018-07" db="EMBL/GenBank/DDBJ databases">
        <title>A high quality draft genome assembly of the barn swallow (H. rustica rustica).</title>
        <authorList>
            <person name="Formenti G."/>
            <person name="Chiara M."/>
            <person name="Poveda L."/>
            <person name="Francoijs K.-J."/>
            <person name="Bonisoli-Alquati A."/>
            <person name="Canova L."/>
            <person name="Gianfranceschi L."/>
            <person name="Horner D.S."/>
            <person name="Saino N."/>
        </authorList>
    </citation>
    <scope>NUCLEOTIDE SEQUENCE [LARGE SCALE GENOMIC DNA]</scope>
    <source>
        <strain evidence="1">Chelidonia</strain>
        <tissue evidence="1">Blood</tissue>
    </source>
</reference>
<dbReference type="AlphaFoldDB" id="A0A3M0K933"/>
<accession>A0A3M0K933</accession>
<dbReference type="Proteomes" id="UP000269221">
    <property type="component" value="Unassembled WGS sequence"/>
</dbReference>
<dbReference type="STRING" id="333673.A0A3M0K933"/>
<organism evidence="1 2">
    <name type="scientific">Hirundo rustica rustica</name>
    <dbReference type="NCBI Taxonomy" id="333673"/>
    <lineage>
        <taxon>Eukaryota</taxon>
        <taxon>Metazoa</taxon>
        <taxon>Chordata</taxon>
        <taxon>Craniata</taxon>
        <taxon>Vertebrata</taxon>
        <taxon>Euteleostomi</taxon>
        <taxon>Archelosauria</taxon>
        <taxon>Archosauria</taxon>
        <taxon>Dinosauria</taxon>
        <taxon>Saurischia</taxon>
        <taxon>Theropoda</taxon>
        <taxon>Coelurosauria</taxon>
        <taxon>Aves</taxon>
        <taxon>Neognathae</taxon>
        <taxon>Neoaves</taxon>
        <taxon>Telluraves</taxon>
        <taxon>Australaves</taxon>
        <taxon>Passeriformes</taxon>
        <taxon>Sylvioidea</taxon>
        <taxon>Hirundinidae</taxon>
        <taxon>Hirundo</taxon>
    </lineage>
</organism>
<evidence type="ECO:0000313" key="1">
    <source>
        <dbReference type="EMBL" id="RMC09602.1"/>
    </source>
</evidence>
<name>A0A3M0K933_HIRRU</name>
<sequence>MLSRGTLTGLRGGSANLMKFNKAKCKVLHLSRGNPKHKYLLYEKWIESSPEDKELDMSHQCVLAAQKVNCILGCIKRSVASKLRQVNIPLYSILVRPYLEYYFQILDPEHKKDMDHLDRVQRRVTKVIRGMEHLS</sequence>
<gene>
    <name evidence="1" type="ORF">DUI87_13388</name>
</gene>
<comment type="caution">
    <text evidence="1">The sequence shown here is derived from an EMBL/GenBank/DDBJ whole genome shotgun (WGS) entry which is preliminary data.</text>
</comment>
<protein>
    <submittedName>
        <fullName evidence="1">Uncharacterized protein</fullName>
    </submittedName>
</protein>
<evidence type="ECO:0000313" key="2">
    <source>
        <dbReference type="Proteomes" id="UP000269221"/>
    </source>
</evidence>
<proteinExistence type="predicted"/>
<dbReference type="OrthoDB" id="6764170at2759"/>
<dbReference type="PANTHER" id="PTHR33332">
    <property type="entry name" value="REVERSE TRANSCRIPTASE DOMAIN-CONTAINING PROTEIN"/>
    <property type="match status" value="1"/>
</dbReference>
<keyword evidence="2" id="KW-1185">Reference proteome</keyword>